<dbReference type="GO" id="GO:0005874">
    <property type="term" value="C:microtubule"/>
    <property type="evidence" value="ECO:0007669"/>
    <property type="project" value="TreeGrafter"/>
</dbReference>
<dbReference type="InterPro" id="IPR045063">
    <property type="entry name" value="Dynamin_N"/>
</dbReference>
<gene>
    <name evidence="2" type="ORF">WJX73_009822</name>
</gene>
<dbReference type="GO" id="GO:0005525">
    <property type="term" value="F:GTP binding"/>
    <property type="evidence" value="ECO:0007669"/>
    <property type="project" value="InterPro"/>
</dbReference>
<sequence>MEQAFNDQVRPKLDAIHRIRPYLKDENVELPAIVVVGDQSAGKTSLLESLSRVNLPRGEEIVTRCPLQLQLRQGKQHASIRYDNPQNPEKAYIKEDIALERIAEEVRDATNILCGKEANIKNLLITLQVSRPDAPTLTLIDLPGIVRVRTGDQPDDIEDQVEKLILHHAAGLLSSMYDV</sequence>
<name>A0AAW1PQV5_9CHLO</name>
<evidence type="ECO:0000259" key="1">
    <source>
        <dbReference type="PROSITE" id="PS51718"/>
    </source>
</evidence>
<comment type="caution">
    <text evidence="2">The sequence shown here is derived from an EMBL/GenBank/DDBJ whole genome shotgun (WGS) entry which is preliminary data.</text>
</comment>
<dbReference type="InterPro" id="IPR030381">
    <property type="entry name" value="G_DYNAMIN_dom"/>
</dbReference>
<dbReference type="Pfam" id="PF00350">
    <property type="entry name" value="Dynamin_N"/>
    <property type="match status" value="1"/>
</dbReference>
<keyword evidence="3" id="KW-1185">Reference proteome</keyword>
<dbReference type="SMART" id="SM00053">
    <property type="entry name" value="DYNc"/>
    <property type="match status" value="1"/>
</dbReference>
<dbReference type="PANTHER" id="PTHR11566">
    <property type="entry name" value="DYNAMIN"/>
    <property type="match status" value="1"/>
</dbReference>
<proteinExistence type="predicted"/>
<dbReference type="InterPro" id="IPR001401">
    <property type="entry name" value="Dynamin_GTPase"/>
</dbReference>
<dbReference type="Gene3D" id="3.40.50.300">
    <property type="entry name" value="P-loop containing nucleotide triphosphate hydrolases"/>
    <property type="match status" value="1"/>
</dbReference>
<evidence type="ECO:0000313" key="3">
    <source>
        <dbReference type="Proteomes" id="UP001465755"/>
    </source>
</evidence>
<dbReference type="SUPFAM" id="SSF52540">
    <property type="entry name" value="P-loop containing nucleoside triphosphate hydrolases"/>
    <property type="match status" value="1"/>
</dbReference>
<accession>A0AAW1PQV5</accession>
<dbReference type="EMBL" id="JALJOQ010000009">
    <property type="protein sequence ID" value="KAK9812130.1"/>
    <property type="molecule type" value="Genomic_DNA"/>
</dbReference>
<dbReference type="GO" id="GO:0005886">
    <property type="term" value="C:plasma membrane"/>
    <property type="evidence" value="ECO:0007669"/>
    <property type="project" value="TreeGrafter"/>
</dbReference>
<dbReference type="GO" id="GO:0003924">
    <property type="term" value="F:GTPase activity"/>
    <property type="evidence" value="ECO:0007669"/>
    <property type="project" value="InterPro"/>
</dbReference>
<dbReference type="GO" id="GO:0005737">
    <property type="term" value="C:cytoplasm"/>
    <property type="evidence" value="ECO:0007669"/>
    <property type="project" value="TreeGrafter"/>
</dbReference>
<protein>
    <recommendedName>
        <fullName evidence="1">Dynamin-type G domain-containing protein</fullName>
    </recommendedName>
</protein>
<feature type="domain" description="Dynamin-type G" evidence="1">
    <location>
        <begin position="27"/>
        <end position="179"/>
    </location>
</feature>
<evidence type="ECO:0000313" key="2">
    <source>
        <dbReference type="EMBL" id="KAK9812130.1"/>
    </source>
</evidence>
<dbReference type="InterPro" id="IPR022812">
    <property type="entry name" value="Dynamin"/>
</dbReference>
<dbReference type="GO" id="GO:0008017">
    <property type="term" value="F:microtubule binding"/>
    <property type="evidence" value="ECO:0007669"/>
    <property type="project" value="TreeGrafter"/>
</dbReference>
<dbReference type="InterPro" id="IPR027417">
    <property type="entry name" value="P-loop_NTPase"/>
</dbReference>
<dbReference type="PRINTS" id="PR00195">
    <property type="entry name" value="DYNAMIN"/>
</dbReference>
<dbReference type="PROSITE" id="PS51718">
    <property type="entry name" value="G_DYNAMIN_2"/>
    <property type="match status" value="1"/>
</dbReference>
<reference evidence="2 3" key="1">
    <citation type="journal article" date="2024" name="Nat. Commun.">
        <title>Phylogenomics reveals the evolutionary origins of lichenization in chlorophyte algae.</title>
        <authorList>
            <person name="Puginier C."/>
            <person name="Libourel C."/>
            <person name="Otte J."/>
            <person name="Skaloud P."/>
            <person name="Haon M."/>
            <person name="Grisel S."/>
            <person name="Petersen M."/>
            <person name="Berrin J.G."/>
            <person name="Delaux P.M."/>
            <person name="Dal Grande F."/>
            <person name="Keller J."/>
        </authorList>
    </citation>
    <scope>NUCLEOTIDE SEQUENCE [LARGE SCALE GENOMIC DNA]</scope>
    <source>
        <strain evidence="2 3">SAG 2036</strain>
    </source>
</reference>
<dbReference type="Proteomes" id="UP001465755">
    <property type="component" value="Unassembled WGS sequence"/>
</dbReference>
<dbReference type="AlphaFoldDB" id="A0AAW1PQV5"/>
<dbReference type="GO" id="GO:0031623">
    <property type="term" value="P:receptor internalization"/>
    <property type="evidence" value="ECO:0007669"/>
    <property type="project" value="TreeGrafter"/>
</dbReference>
<organism evidence="2 3">
    <name type="scientific">Symbiochloris irregularis</name>
    <dbReference type="NCBI Taxonomy" id="706552"/>
    <lineage>
        <taxon>Eukaryota</taxon>
        <taxon>Viridiplantae</taxon>
        <taxon>Chlorophyta</taxon>
        <taxon>core chlorophytes</taxon>
        <taxon>Trebouxiophyceae</taxon>
        <taxon>Trebouxiales</taxon>
        <taxon>Trebouxiaceae</taxon>
        <taxon>Symbiochloris</taxon>
    </lineage>
</organism>
<dbReference type="PANTHER" id="PTHR11566:SF231">
    <property type="entry name" value="INTERFERON-INDUCED GTP-BINDING PROTEIN MX"/>
    <property type="match status" value="1"/>
</dbReference>